<accession>A0A921I4A3</accession>
<name>A0A921I4A3_9BACE</name>
<organism evidence="1 2">
    <name type="scientific">Bacteroides xylanisolvens</name>
    <dbReference type="NCBI Taxonomy" id="371601"/>
    <lineage>
        <taxon>Bacteria</taxon>
        <taxon>Pseudomonadati</taxon>
        <taxon>Bacteroidota</taxon>
        <taxon>Bacteroidia</taxon>
        <taxon>Bacteroidales</taxon>
        <taxon>Bacteroidaceae</taxon>
        <taxon>Bacteroides</taxon>
    </lineage>
</organism>
<reference evidence="1" key="2">
    <citation type="submission" date="2021-09" db="EMBL/GenBank/DDBJ databases">
        <authorList>
            <person name="Gilroy R."/>
        </authorList>
    </citation>
    <scope>NUCLEOTIDE SEQUENCE</scope>
    <source>
        <strain evidence="1">CHK154-13316</strain>
    </source>
</reference>
<gene>
    <name evidence="1" type="ORF">K8V07_02650</name>
</gene>
<feature type="non-terminal residue" evidence="1">
    <location>
        <position position="1"/>
    </location>
</feature>
<reference evidence="1" key="1">
    <citation type="journal article" date="2021" name="PeerJ">
        <title>Extensive microbial diversity within the chicken gut microbiome revealed by metagenomics and culture.</title>
        <authorList>
            <person name="Gilroy R."/>
            <person name="Ravi A."/>
            <person name="Getino M."/>
            <person name="Pursley I."/>
            <person name="Horton D.L."/>
            <person name="Alikhan N.F."/>
            <person name="Baker D."/>
            <person name="Gharbi K."/>
            <person name="Hall N."/>
            <person name="Watson M."/>
            <person name="Adriaenssens E.M."/>
            <person name="Foster-Nyarko E."/>
            <person name="Jarju S."/>
            <person name="Secka A."/>
            <person name="Antonio M."/>
            <person name="Oren A."/>
            <person name="Chaudhuri R.R."/>
            <person name="La Ragione R."/>
            <person name="Hildebrand F."/>
            <person name="Pallen M.J."/>
        </authorList>
    </citation>
    <scope>NUCLEOTIDE SEQUENCE</scope>
    <source>
        <strain evidence="1">CHK154-13316</strain>
    </source>
</reference>
<dbReference type="Proteomes" id="UP000747074">
    <property type="component" value="Unassembled WGS sequence"/>
</dbReference>
<evidence type="ECO:0000313" key="1">
    <source>
        <dbReference type="EMBL" id="HJG10811.1"/>
    </source>
</evidence>
<comment type="caution">
    <text evidence="1">The sequence shown here is derived from an EMBL/GenBank/DDBJ whole genome shotgun (WGS) entry which is preliminary data.</text>
</comment>
<dbReference type="EMBL" id="DYVL01000043">
    <property type="protein sequence ID" value="HJG10811.1"/>
    <property type="molecule type" value="Genomic_DNA"/>
</dbReference>
<proteinExistence type="predicted"/>
<evidence type="ECO:0000313" key="2">
    <source>
        <dbReference type="Proteomes" id="UP000747074"/>
    </source>
</evidence>
<protein>
    <submittedName>
        <fullName evidence="1">Lytic transglycosylase domain-containing protein</fullName>
    </submittedName>
</protein>
<dbReference type="AlphaFoldDB" id="A0A921I4A3"/>
<sequence length="74" mass="8674">YKKVTVSTSINDLNDYAKSQGITYAQLRDANPWLRDTSLRNKTGKTYTLYIPTQEGMYYDPKKTEAYNKQWVID</sequence>